<name>A0A5E4V2A3_9BURK</name>
<evidence type="ECO:0000313" key="1">
    <source>
        <dbReference type="EMBL" id="VVE05479.1"/>
    </source>
</evidence>
<accession>A0A5E4V2A3</accession>
<dbReference type="AlphaFoldDB" id="A0A5E4V2A3"/>
<evidence type="ECO:0000313" key="2">
    <source>
        <dbReference type="Proteomes" id="UP000368474"/>
    </source>
</evidence>
<reference evidence="1 2" key="1">
    <citation type="submission" date="2019-08" db="EMBL/GenBank/DDBJ databases">
        <authorList>
            <person name="Peeters C."/>
        </authorList>
    </citation>
    <scope>NUCLEOTIDE SEQUENCE [LARGE SCALE GENOMIC DNA]</scope>
    <source>
        <strain evidence="1 2">LMG 31116</strain>
    </source>
</reference>
<gene>
    <name evidence="1" type="ORF">PMO31116_02324</name>
</gene>
<organism evidence="1 2">
    <name type="scientific">Pandoraea morbifera</name>
    <dbReference type="NCBI Taxonomy" id="2508300"/>
    <lineage>
        <taxon>Bacteria</taxon>
        <taxon>Pseudomonadati</taxon>
        <taxon>Pseudomonadota</taxon>
        <taxon>Betaproteobacteria</taxon>
        <taxon>Burkholderiales</taxon>
        <taxon>Burkholderiaceae</taxon>
        <taxon>Pandoraea</taxon>
    </lineage>
</organism>
<dbReference type="Proteomes" id="UP000368474">
    <property type="component" value="Unassembled WGS sequence"/>
</dbReference>
<dbReference type="EMBL" id="CABPSD010000006">
    <property type="protein sequence ID" value="VVE05479.1"/>
    <property type="molecule type" value="Genomic_DNA"/>
</dbReference>
<sequence length="64" mass="6945">MQRYAVVLNGVVANVVMWDGASECEAFDLLQLIPIDDRAEVGIGWGFDGNEFYAPQPQSSVGVV</sequence>
<keyword evidence="2" id="KW-1185">Reference proteome</keyword>
<proteinExistence type="predicted"/>
<protein>
    <submittedName>
        <fullName evidence="1">Uncharacterized protein</fullName>
    </submittedName>
</protein>